<comment type="caution">
    <text evidence="1">The sequence shown here is derived from an EMBL/GenBank/DDBJ whole genome shotgun (WGS) entry which is preliminary data.</text>
</comment>
<dbReference type="Pfam" id="PF04978">
    <property type="entry name" value="MST"/>
    <property type="match status" value="1"/>
</dbReference>
<name>A0ABS2SAA0_9PSEU</name>
<evidence type="ECO:0000313" key="1">
    <source>
        <dbReference type="EMBL" id="MBM7813177.1"/>
    </source>
</evidence>
<dbReference type="InterPro" id="IPR007061">
    <property type="entry name" value="MST-like"/>
</dbReference>
<reference evidence="1 2" key="1">
    <citation type="submission" date="2021-01" db="EMBL/GenBank/DDBJ databases">
        <title>Sequencing the genomes of 1000 actinobacteria strains.</title>
        <authorList>
            <person name="Klenk H.-P."/>
        </authorList>
    </citation>
    <scope>NUCLEOTIDE SEQUENCE [LARGE SCALE GENOMIC DNA]</scope>
    <source>
        <strain evidence="1 2">DSM 44581</strain>
    </source>
</reference>
<accession>A0ABS2SAA0</accession>
<protein>
    <submittedName>
        <fullName evidence="1">Damage-inducible protein DinB</fullName>
    </submittedName>
</protein>
<proteinExistence type="predicted"/>
<sequence>MTAAKAKSDLHHYLRLAREALLWKLDGLSEYDVRRPLTPTGTNLLGLVKHLAGIELDYFGDVFGRPYPQRLPWMGEDAEPNADMWATPEESRAELIASYRAAQAHADETIDALDLDSTGAVPWWPAERREVTLHLVLVHLVAETNRHGGQADIVRELLDGAVGHRPGTDNMAPGDREWWQRHHARVEAAARAAAEG</sequence>
<dbReference type="SUPFAM" id="SSF109854">
    <property type="entry name" value="DinB/YfiT-like putative metalloenzymes"/>
    <property type="match status" value="1"/>
</dbReference>
<dbReference type="Proteomes" id="UP001195724">
    <property type="component" value="Unassembled WGS sequence"/>
</dbReference>
<keyword evidence="2" id="KW-1185">Reference proteome</keyword>
<dbReference type="RefSeq" id="WP_204843837.1">
    <property type="nucleotide sequence ID" value="NZ_JAFBCL010000001.1"/>
</dbReference>
<dbReference type="Gene3D" id="1.20.120.450">
    <property type="entry name" value="dinb family like domain"/>
    <property type="match status" value="1"/>
</dbReference>
<evidence type="ECO:0000313" key="2">
    <source>
        <dbReference type="Proteomes" id="UP001195724"/>
    </source>
</evidence>
<dbReference type="InterPro" id="IPR034660">
    <property type="entry name" value="DinB/YfiT-like"/>
</dbReference>
<organism evidence="1 2">
    <name type="scientific">Saccharothrix algeriensis</name>
    <dbReference type="NCBI Taxonomy" id="173560"/>
    <lineage>
        <taxon>Bacteria</taxon>
        <taxon>Bacillati</taxon>
        <taxon>Actinomycetota</taxon>
        <taxon>Actinomycetes</taxon>
        <taxon>Pseudonocardiales</taxon>
        <taxon>Pseudonocardiaceae</taxon>
        <taxon>Saccharothrix</taxon>
    </lineage>
</organism>
<gene>
    <name evidence="1" type="ORF">JOE68_004042</name>
</gene>
<dbReference type="EMBL" id="JAFBCL010000001">
    <property type="protein sequence ID" value="MBM7813177.1"/>
    <property type="molecule type" value="Genomic_DNA"/>
</dbReference>